<comment type="caution">
    <text evidence="8">The sequence shown here is derived from an EMBL/GenBank/DDBJ whole genome shotgun (WGS) entry which is preliminary data.</text>
</comment>
<evidence type="ECO:0000313" key="9">
    <source>
        <dbReference type="Proteomes" id="UP000288859"/>
    </source>
</evidence>
<dbReference type="EC" id="1.4.3.-" evidence="6"/>
<dbReference type="Proteomes" id="UP000288859">
    <property type="component" value="Unassembled WGS sequence"/>
</dbReference>
<dbReference type="InterPro" id="IPR002937">
    <property type="entry name" value="Amino_oxidase"/>
</dbReference>
<comment type="catalytic activity">
    <reaction evidence="4">
        <text>a secondary aliphatic amine + O2 + H2O = a primary amine + an aldehyde + H2O2</text>
        <dbReference type="Rhea" id="RHEA:26414"/>
        <dbReference type="ChEBI" id="CHEBI:15377"/>
        <dbReference type="ChEBI" id="CHEBI:15379"/>
        <dbReference type="ChEBI" id="CHEBI:16240"/>
        <dbReference type="ChEBI" id="CHEBI:17478"/>
        <dbReference type="ChEBI" id="CHEBI:58855"/>
        <dbReference type="ChEBI" id="CHEBI:65296"/>
        <dbReference type="EC" id="1.4.3.4"/>
    </reaction>
</comment>
<comment type="similarity">
    <text evidence="2 6">Belongs to the flavin monoamine oxidase family.</text>
</comment>
<evidence type="ECO:0000256" key="4">
    <source>
        <dbReference type="ARBA" id="ARBA00048448"/>
    </source>
</evidence>
<dbReference type="AlphaFoldDB" id="A0A438NBK6"/>
<evidence type="ECO:0000256" key="3">
    <source>
        <dbReference type="ARBA" id="ARBA00023002"/>
    </source>
</evidence>
<reference evidence="8 9" key="1">
    <citation type="submission" date="2017-03" db="EMBL/GenBank/DDBJ databases">
        <title>Genomes of endolithic fungi from Antarctica.</title>
        <authorList>
            <person name="Coleine C."/>
            <person name="Masonjones S."/>
            <person name="Stajich J.E."/>
        </authorList>
    </citation>
    <scope>NUCLEOTIDE SEQUENCE [LARGE SCALE GENOMIC DNA]</scope>
    <source>
        <strain evidence="8 9">CCFEE 6314</strain>
    </source>
</reference>
<dbReference type="InterPro" id="IPR006175">
    <property type="entry name" value="YjgF/YER057c/UK114"/>
</dbReference>
<dbReference type="GO" id="GO:0097621">
    <property type="term" value="F:monoamine oxidase activity"/>
    <property type="evidence" value="ECO:0007669"/>
    <property type="project" value="UniProtKB-EC"/>
</dbReference>
<sequence>MSQSRPNPPSGYIQIHNPETLSDPKPYAYSHEAVVAPGSKLVYLSGQVGFSKTNQVSSDFATQARQTFANVNTCLAEVGASIRNIVSLTAYVVDYDEKTSPLWDLLKEWLEDENGPYYPPSAVIPVPALVTSELKLEIQCVAALPSASSAVMRVNEANIPYVDVVVVGAGLSGLQAATDIHKSKVSYVVLEAKDRVGGKTRAVNMDHGPGVLDVGAAWINDTTQPKMYALFQKFGFEALPQKVKGDEVFRYNSSSTSSRTAWPGLPAVGAEQQGLFDKVAAAMDKDSQSINIQDASANTHIKDISLGEYFRQNGAYGFSLELWTAWIRALTGTEPDAISLVYWLDYVKSAGGIQSLVSDGDDGAQYMTNRSGNQTISKRLAAALNPGSVRLNSPVNRIMQSGDFTLVETLTGLRFKCRKVLISIPTPLYRHIQFSPPLPADKLEYANSVHLGPYSKCILVYSQPWWRDAGLNGSFIDLKGPVTFSRDVSSDKDGLYAISCLIFGEYATEWMRHPVSRRIKVVKDQLASMLDKDLRPKVYDTIQEIEQHWAKEPYIEGVPCPMPAPGGIWSRLGNSLRRPFGNLHFAGTETAFEWKGYMEGAVLAGERGAAEVVAALRAKGGKSQLKL</sequence>
<dbReference type="OrthoDB" id="5046242at2759"/>
<evidence type="ECO:0000256" key="5">
    <source>
        <dbReference type="PIRSR" id="PIRSR601613-1"/>
    </source>
</evidence>
<evidence type="ECO:0000256" key="1">
    <source>
        <dbReference type="ARBA" id="ARBA00001974"/>
    </source>
</evidence>
<evidence type="ECO:0000256" key="6">
    <source>
        <dbReference type="RuleBase" id="RU362067"/>
    </source>
</evidence>
<dbReference type="PRINTS" id="PR00757">
    <property type="entry name" value="AMINEOXDASEF"/>
</dbReference>
<evidence type="ECO:0000256" key="2">
    <source>
        <dbReference type="ARBA" id="ARBA00005995"/>
    </source>
</evidence>
<dbReference type="SUPFAM" id="SSF51905">
    <property type="entry name" value="FAD/NAD(P)-binding domain"/>
    <property type="match status" value="1"/>
</dbReference>
<dbReference type="CDD" id="cd00448">
    <property type="entry name" value="YjgF_YER057c_UK114_family"/>
    <property type="match status" value="1"/>
</dbReference>
<dbReference type="Gene3D" id="1.10.405.10">
    <property type="entry name" value="Guanine Nucleotide Dissociation Inhibitor, domain 1"/>
    <property type="match status" value="1"/>
</dbReference>
<name>A0A438NBK6_EXOME</name>
<protein>
    <recommendedName>
        <fullName evidence="6">Amine oxidase</fullName>
        <ecNumber evidence="6">1.4.3.-</ecNumber>
    </recommendedName>
</protein>
<organism evidence="8 9">
    <name type="scientific">Exophiala mesophila</name>
    <name type="common">Black yeast-like fungus</name>
    <dbReference type="NCBI Taxonomy" id="212818"/>
    <lineage>
        <taxon>Eukaryota</taxon>
        <taxon>Fungi</taxon>
        <taxon>Dikarya</taxon>
        <taxon>Ascomycota</taxon>
        <taxon>Pezizomycotina</taxon>
        <taxon>Eurotiomycetes</taxon>
        <taxon>Chaetothyriomycetidae</taxon>
        <taxon>Chaetothyriales</taxon>
        <taxon>Herpotrichiellaceae</taxon>
        <taxon>Exophiala</taxon>
    </lineage>
</organism>
<dbReference type="Gene3D" id="3.90.660.10">
    <property type="match status" value="1"/>
</dbReference>
<proteinExistence type="inferred from homology"/>
<dbReference type="PANTHER" id="PTHR43563">
    <property type="entry name" value="AMINE OXIDASE"/>
    <property type="match status" value="1"/>
</dbReference>
<dbReference type="EMBL" id="NAJM01000009">
    <property type="protein sequence ID" value="RVX73166.1"/>
    <property type="molecule type" value="Genomic_DNA"/>
</dbReference>
<feature type="binding site" evidence="5">
    <location>
        <position position="589"/>
    </location>
    <ligand>
        <name>FAD</name>
        <dbReference type="ChEBI" id="CHEBI:57692"/>
    </ligand>
</feature>
<comment type="cofactor">
    <cofactor evidence="1 6">
        <name>FAD</name>
        <dbReference type="ChEBI" id="CHEBI:57692"/>
    </cofactor>
</comment>
<feature type="binding site" evidence="5">
    <location>
        <position position="172"/>
    </location>
    <ligand>
        <name>FAD</name>
        <dbReference type="ChEBI" id="CHEBI:57692"/>
    </ligand>
</feature>
<dbReference type="PANTHER" id="PTHR43563:SF14">
    <property type="entry name" value="AMINE OXIDASE"/>
    <property type="match status" value="1"/>
</dbReference>
<dbReference type="InterPro" id="IPR036188">
    <property type="entry name" value="FAD/NAD-bd_sf"/>
</dbReference>
<evidence type="ECO:0000313" key="8">
    <source>
        <dbReference type="EMBL" id="RVX73166.1"/>
    </source>
</evidence>
<feature type="binding site" evidence="5">
    <location>
        <position position="395"/>
    </location>
    <ligand>
        <name>FAD</name>
        <dbReference type="ChEBI" id="CHEBI:57692"/>
    </ligand>
</feature>
<dbReference type="InterPro" id="IPR050703">
    <property type="entry name" value="Flavin_MAO"/>
</dbReference>
<keyword evidence="6" id="KW-0285">Flavoprotein</keyword>
<dbReference type="SUPFAM" id="SSF55298">
    <property type="entry name" value="YjgF-like"/>
    <property type="match status" value="1"/>
</dbReference>
<feature type="binding site" evidence="5">
    <location>
        <begin position="191"/>
        <end position="192"/>
    </location>
    <ligand>
        <name>FAD</name>
        <dbReference type="ChEBI" id="CHEBI:57692"/>
    </ligand>
</feature>
<dbReference type="InterPro" id="IPR035959">
    <property type="entry name" value="RutC-like_sf"/>
</dbReference>
<dbReference type="Pfam" id="PF01042">
    <property type="entry name" value="Ribonuc_L-PSP"/>
    <property type="match status" value="1"/>
</dbReference>
<dbReference type="VEuPathDB" id="FungiDB:PV10_07708"/>
<dbReference type="Pfam" id="PF01593">
    <property type="entry name" value="Amino_oxidase"/>
    <property type="match status" value="1"/>
</dbReference>
<dbReference type="InterPro" id="IPR001613">
    <property type="entry name" value="Flavin_amine_oxidase"/>
</dbReference>
<dbReference type="Gene3D" id="3.30.1330.40">
    <property type="entry name" value="RutC-like"/>
    <property type="match status" value="1"/>
</dbReference>
<keyword evidence="3 6" id="KW-0560">Oxidoreductase</keyword>
<feature type="domain" description="Amine oxidase" evidence="7">
    <location>
        <begin position="171"/>
        <end position="612"/>
    </location>
</feature>
<gene>
    <name evidence="8" type="ORF">B0A52_02293</name>
</gene>
<evidence type="ECO:0000259" key="7">
    <source>
        <dbReference type="Pfam" id="PF01593"/>
    </source>
</evidence>
<keyword evidence="6" id="KW-0274">FAD</keyword>
<dbReference type="SUPFAM" id="SSF54373">
    <property type="entry name" value="FAD-linked reductases, C-terminal domain"/>
    <property type="match status" value="1"/>
</dbReference>
<dbReference type="Gene3D" id="3.50.50.60">
    <property type="entry name" value="FAD/NAD(P)-binding domain"/>
    <property type="match status" value="1"/>
</dbReference>
<accession>A0A438NBK6</accession>